<dbReference type="Gene3D" id="3.20.20.140">
    <property type="entry name" value="Metal-dependent hydrolases"/>
    <property type="match status" value="1"/>
</dbReference>
<sequence length="631" mass="73673">MGSTVDGKANTYDLADALDRVTQDRRGDRNASRIHTVLDGPNRERRFRKNPGEDSYDSYDPQRFDKKPKENKNHDYEQQRAEIMAREASLSWDFVCKRDASPVEDKANRILLAIRERDKSVFQSARGRRGYGGQEHPRFMGDHFLYNADLIDTTLLYKVANNMPKGAHLHIHFNANLEPNFLLDIAKGMKRMFIASDIPLVPNARKESEPGYYDNFKRSRIRFTMLSETEEARKGTGNIFDPRYPVEGWRPMNFQKFLKDFGRHYKKCSVDEWLIDKLVFHEEEAHGWLQTVEGAWQRFNARTQMMKGLFNYETAYRKYTRACLHEFARDNIQYAEIRVNFMETNQLWTDEGEKLGKAYKGETDNEQILKIIIDECGKFFEDLKRQKPPRYFAGVKVIYCTPRSFAPDKVRLSLDECLKFKRDKIYGKWIAGFDLVGEEGAEAHPLKHFIPQLLEFKKQCRESVPPVDIPFLFHCGETLDIGTNTDGNLYDALLLGAKRIGHGYALPRHPYVMEQMKRDNICVELCPISNEVLGLTPRVNGHAMYSLLANNVHCTVNTDNGTLFKSKLSHDFYQVFVGKTDMTLYGWKQLALWSIEHSCMDSQERGKVLEHWKRLWDDFCRWIIQEYSHLL</sequence>
<evidence type="ECO:0000256" key="10">
    <source>
        <dbReference type="SAM" id="MobiDB-lite"/>
    </source>
</evidence>
<evidence type="ECO:0000256" key="7">
    <source>
        <dbReference type="ARBA" id="ARBA00022729"/>
    </source>
</evidence>
<dbReference type="PANTHER" id="PTHR11409:SF37">
    <property type="entry name" value="ADENOSINE DEAMINASE DOMAIN-CONTAINING PROTEIN"/>
    <property type="match status" value="1"/>
</dbReference>
<dbReference type="PANTHER" id="PTHR11409">
    <property type="entry name" value="ADENOSINE DEAMINASE"/>
    <property type="match status" value="1"/>
</dbReference>
<feature type="compositionally biased region" description="Basic and acidic residues" evidence="10">
    <location>
        <begin position="17"/>
        <end position="31"/>
    </location>
</feature>
<dbReference type="GO" id="GO:0005576">
    <property type="term" value="C:extracellular region"/>
    <property type="evidence" value="ECO:0007669"/>
    <property type="project" value="UniProtKB-SubCell"/>
</dbReference>
<evidence type="ECO:0000256" key="8">
    <source>
        <dbReference type="ARBA" id="ARBA00022801"/>
    </source>
</evidence>
<gene>
    <name evidence="12" type="ORF">NKR19_g259</name>
</gene>
<evidence type="ECO:0000313" key="13">
    <source>
        <dbReference type="Proteomes" id="UP001174691"/>
    </source>
</evidence>
<feature type="compositionally biased region" description="Basic and acidic residues" evidence="10">
    <location>
        <begin position="60"/>
        <end position="75"/>
    </location>
</feature>
<dbReference type="InterPro" id="IPR032466">
    <property type="entry name" value="Metal_Hydrolase"/>
</dbReference>
<keyword evidence="5" id="KW-0964">Secreted</keyword>
<feature type="region of interest" description="Disordered" evidence="10">
    <location>
        <begin position="1"/>
        <end position="75"/>
    </location>
</feature>
<keyword evidence="6" id="KW-0479">Metal-binding</keyword>
<evidence type="ECO:0000256" key="6">
    <source>
        <dbReference type="ARBA" id="ARBA00022723"/>
    </source>
</evidence>
<comment type="caution">
    <text evidence="12">The sequence shown here is derived from an EMBL/GenBank/DDBJ whole genome shotgun (WGS) entry which is preliminary data.</text>
</comment>
<organism evidence="12 13">
    <name type="scientific">Coniochaeta hoffmannii</name>
    <dbReference type="NCBI Taxonomy" id="91930"/>
    <lineage>
        <taxon>Eukaryota</taxon>
        <taxon>Fungi</taxon>
        <taxon>Dikarya</taxon>
        <taxon>Ascomycota</taxon>
        <taxon>Pezizomycotina</taxon>
        <taxon>Sordariomycetes</taxon>
        <taxon>Sordariomycetidae</taxon>
        <taxon>Coniochaetales</taxon>
        <taxon>Coniochaetaceae</taxon>
        <taxon>Coniochaeta</taxon>
    </lineage>
</organism>
<dbReference type="GO" id="GO:0006154">
    <property type="term" value="P:adenosine catabolic process"/>
    <property type="evidence" value="ECO:0007669"/>
    <property type="project" value="TreeGrafter"/>
</dbReference>
<dbReference type="EMBL" id="JANBVN010000002">
    <property type="protein sequence ID" value="KAJ9165675.1"/>
    <property type="molecule type" value="Genomic_DNA"/>
</dbReference>
<comment type="similarity">
    <text evidence="3">Belongs to the metallo-dependent hydrolases superfamily. Adenosine and AMP deaminases family. ADGF subfamily.</text>
</comment>
<dbReference type="AlphaFoldDB" id="A0AA38SF30"/>
<dbReference type="InterPro" id="IPR006330">
    <property type="entry name" value="Ado/ade_deaminase"/>
</dbReference>
<reference evidence="12" key="1">
    <citation type="submission" date="2022-07" db="EMBL/GenBank/DDBJ databases">
        <title>Fungi with potential for degradation of polypropylene.</title>
        <authorList>
            <person name="Gostincar C."/>
        </authorList>
    </citation>
    <scope>NUCLEOTIDE SEQUENCE</scope>
    <source>
        <strain evidence="12">EXF-13287</strain>
    </source>
</reference>
<name>A0AA38SF30_9PEZI</name>
<evidence type="ECO:0000256" key="5">
    <source>
        <dbReference type="ARBA" id="ARBA00022525"/>
    </source>
</evidence>
<dbReference type="Pfam" id="PF00962">
    <property type="entry name" value="A_deaminase"/>
    <property type="match status" value="1"/>
</dbReference>
<dbReference type="Proteomes" id="UP001174691">
    <property type="component" value="Unassembled WGS sequence"/>
</dbReference>
<evidence type="ECO:0000256" key="4">
    <source>
        <dbReference type="ARBA" id="ARBA00012784"/>
    </source>
</evidence>
<evidence type="ECO:0000256" key="9">
    <source>
        <dbReference type="ARBA" id="ARBA00047764"/>
    </source>
</evidence>
<comment type="catalytic activity">
    <reaction evidence="9">
        <text>adenosine + H2O + H(+) = inosine + NH4(+)</text>
        <dbReference type="Rhea" id="RHEA:24408"/>
        <dbReference type="ChEBI" id="CHEBI:15377"/>
        <dbReference type="ChEBI" id="CHEBI:15378"/>
        <dbReference type="ChEBI" id="CHEBI:16335"/>
        <dbReference type="ChEBI" id="CHEBI:17596"/>
        <dbReference type="ChEBI" id="CHEBI:28938"/>
        <dbReference type="EC" id="3.5.4.4"/>
    </reaction>
</comment>
<keyword evidence="8 12" id="KW-0378">Hydrolase</keyword>
<dbReference type="EC" id="3.5.4.4" evidence="4"/>
<dbReference type="FunFam" id="3.20.20.140:FF:000017">
    <property type="entry name" value="Adenosine deaminase 2"/>
    <property type="match status" value="1"/>
</dbReference>
<evidence type="ECO:0000259" key="11">
    <source>
        <dbReference type="Pfam" id="PF00962"/>
    </source>
</evidence>
<dbReference type="GO" id="GO:0046872">
    <property type="term" value="F:metal ion binding"/>
    <property type="evidence" value="ECO:0007669"/>
    <property type="project" value="UniProtKB-KW"/>
</dbReference>
<dbReference type="GO" id="GO:0046103">
    <property type="term" value="P:inosine biosynthetic process"/>
    <property type="evidence" value="ECO:0007669"/>
    <property type="project" value="TreeGrafter"/>
</dbReference>
<evidence type="ECO:0000256" key="3">
    <source>
        <dbReference type="ARBA" id="ARBA00006083"/>
    </source>
</evidence>
<evidence type="ECO:0000313" key="12">
    <source>
        <dbReference type="EMBL" id="KAJ9165675.1"/>
    </source>
</evidence>
<keyword evidence="7" id="KW-0732">Signal</keyword>
<keyword evidence="13" id="KW-1185">Reference proteome</keyword>
<dbReference type="SUPFAM" id="SSF51556">
    <property type="entry name" value="Metallo-dependent hydrolases"/>
    <property type="match status" value="1"/>
</dbReference>
<evidence type="ECO:0000256" key="2">
    <source>
        <dbReference type="ARBA" id="ARBA00004613"/>
    </source>
</evidence>
<evidence type="ECO:0000256" key="1">
    <source>
        <dbReference type="ARBA" id="ARBA00001947"/>
    </source>
</evidence>
<feature type="domain" description="Adenosine deaminase" evidence="11">
    <location>
        <begin position="290"/>
        <end position="610"/>
    </location>
</feature>
<proteinExistence type="inferred from homology"/>
<protein>
    <recommendedName>
        <fullName evidence="4">adenosine deaminase</fullName>
        <ecNumber evidence="4">3.5.4.4</ecNumber>
    </recommendedName>
</protein>
<comment type="cofactor">
    <cofactor evidence="1">
        <name>Zn(2+)</name>
        <dbReference type="ChEBI" id="CHEBI:29105"/>
    </cofactor>
</comment>
<accession>A0AA38SF30</accession>
<dbReference type="GO" id="GO:0004000">
    <property type="term" value="F:adenosine deaminase activity"/>
    <property type="evidence" value="ECO:0007669"/>
    <property type="project" value="TreeGrafter"/>
</dbReference>
<comment type="subcellular location">
    <subcellularLocation>
        <location evidence="2">Secreted</location>
    </subcellularLocation>
</comment>
<dbReference type="InterPro" id="IPR001365">
    <property type="entry name" value="A_deaminase_dom"/>
</dbReference>